<dbReference type="KEGG" id="dpf:ON006_03455"/>
<protein>
    <submittedName>
        <fullName evidence="3">BspA family leucine-rich repeat surface protein</fullName>
    </submittedName>
</protein>
<dbReference type="InterPro" id="IPR005046">
    <property type="entry name" value="DUF285"/>
</dbReference>
<gene>
    <name evidence="3" type="ORF">ON006_03455</name>
</gene>
<evidence type="ECO:0000256" key="1">
    <source>
        <dbReference type="SAM" id="SignalP"/>
    </source>
</evidence>
<name>A0A9E8SQG7_9BACT</name>
<feature type="signal peptide" evidence="1">
    <location>
        <begin position="1"/>
        <end position="19"/>
    </location>
</feature>
<dbReference type="InterPro" id="IPR026444">
    <property type="entry name" value="Secre_tail"/>
</dbReference>
<dbReference type="InterPro" id="IPR011889">
    <property type="entry name" value="Liste_lipo_26"/>
</dbReference>
<evidence type="ECO:0000259" key="2">
    <source>
        <dbReference type="Pfam" id="PF18962"/>
    </source>
</evidence>
<evidence type="ECO:0000313" key="3">
    <source>
        <dbReference type="EMBL" id="WAC13022.1"/>
    </source>
</evidence>
<dbReference type="NCBIfam" id="TIGR04183">
    <property type="entry name" value="Por_Secre_tail"/>
    <property type="match status" value="1"/>
</dbReference>
<dbReference type="NCBIfam" id="TIGR02167">
    <property type="entry name" value="Liste_lipo_26"/>
    <property type="match status" value="8"/>
</dbReference>
<dbReference type="RefSeq" id="WP_244823914.1">
    <property type="nucleotide sequence ID" value="NZ_CP112998.1"/>
</dbReference>
<evidence type="ECO:0000313" key="4">
    <source>
        <dbReference type="Proteomes" id="UP001164653"/>
    </source>
</evidence>
<dbReference type="EMBL" id="CP112998">
    <property type="protein sequence ID" value="WAC13022.1"/>
    <property type="molecule type" value="Genomic_DNA"/>
</dbReference>
<dbReference type="Gene3D" id="2.60.40.10">
    <property type="entry name" value="Immunoglobulins"/>
    <property type="match status" value="1"/>
</dbReference>
<organism evidence="3 4">
    <name type="scientific">Dyadobacter pollutisoli</name>
    <dbReference type="NCBI Taxonomy" id="2910158"/>
    <lineage>
        <taxon>Bacteria</taxon>
        <taxon>Pseudomonadati</taxon>
        <taxon>Bacteroidota</taxon>
        <taxon>Cytophagia</taxon>
        <taxon>Cytophagales</taxon>
        <taxon>Spirosomataceae</taxon>
        <taxon>Dyadobacter</taxon>
    </lineage>
</organism>
<feature type="domain" description="Secretion system C-terminal sorting" evidence="2">
    <location>
        <begin position="675"/>
        <end position="739"/>
    </location>
</feature>
<proteinExistence type="predicted"/>
<dbReference type="InterPro" id="IPR013783">
    <property type="entry name" value="Ig-like_fold"/>
</dbReference>
<reference evidence="3" key="1">
    <citation type="submission" date="2022-11" db="EMBL/GenBank/DDBJ databases">
        <title>Dyadobacter pollutisoli sp. nov., isolated from plastic dumped soil.</title>
        <authorList>
            <person name="Kim J.M."/>
            <person name="Kim K.R."/>
            <person name="Lee J.K."/>
            <person name="Hao L."/>
            <person name="Jeon C.O."/>
        </authorList>
    </citation>
    <scope>NUCLEOTIDE SEQUENCE</scope>
    <source>
        <strain evidence="3">U1</strain>
    </source>
</reference>
<accession>A0A9E8SQG7</accession>
<dbReference type="Pfam" id="PF18962">
    <property type="entry name" value="Por_Secre_tail"/>
    <property type="match status" value="1"/>
</dbReference>
<dbReference type="Pfam" id="PF03382">
    <property type="entry name" value="DUF285"/>
    <property type="match status" value="3"/>
</dbReference>
<keyword evidence="1" id="KW-0732">Signal</keyword>
<sequence length="741" mass="80568">MKTLFYLIAFILFSSNAFAQNEFITRWNLATPGSGATQLYFLINSTGPVNYSWQEVSPGSASGSGTFPGVISIISGLPVGAIVDVRIGPTNVSNVILNIGGDAERLIDVRQWGTTAWTTMLTAFLGCTNLQISATDVPDLSLVNNMNRMFSKCKVLNGPANIGSWNTSNVFFMSSIFQEATAFNQPVGTWNTGNVVDMSGMFLQAPAFNQPVGNWNTANVTSMNAMFTDASAFNQPIGGWNTAKVTNMRAMFSNAPAFNQPIGTWNTAIVTDMSSMFLGASTFNQNISTWNTSQVTDMSFMFRDCPVFNQNISTWNTGKVTNMMAMFQNATVFNQPIGTWNMANATNVSNMMANALAFNQPLGTWNTANVTDMSSMMAGASAFNQSVDTWNTAKVTSMKSMFQNAAVFNQPLANWNTANVTDMNSMFLSAPVFNQPVGAWNTAKVTNMFSMFQGATKFNQPIGGWNVTAVTNMGSMFFSAQAFNNSIGSWTFNAGVNLGNMLNDSGLDCPNYSSSLIGWSNNLLTPGNLDLGAFQRPYGTNAVAARSNLISKGWSIFGDQASGTDCTALPVRLISFTGQRQGSTVLLTWKTAGEENNAGFEIEKSTDAQTFEKIGFVDGSGDAIGVRKYDFTDLNPLAENYYRLKQIDRAADRFDGRFEYSRILTVKGAISTLSIYPNPAQNELFVRNQGKNGQVSISNMEGRLLLKREIGPGKPIDLKNLPSGLFLVKIGTETKKLVIRK</sequence>
<dbReference type="Proteomes" id="UP001164653">
    <property type="component" value="Chromosome"/>
</dbReference>
<dbReference type="AlphaFoldDB" id="A0A9E8SQG7"/>
<feature type="chain" id="PRO_5039535210" evidence="1">
    <location>
        <begin position="20"/>
        <end position="741"/>
    </location>
</feature>
<keyword evidence="4" id="KW-1185">Reference proteome</keyword>